<comment type="catalytic activity">
    <reaction evidence="12 13">
        <text>L-cysteine + L-glutamate + ATP = gamma-L-glutamyl-L-cysteine + ADP + phosphate + H(+)</text>
        <dbReference type="Rhea" id="RHEA:13285"/>
        <dbReference type="ChEBI" id="CHEBI:15378"/>
        <dbReference type="ChEBI" id="CHEBI:29985"/>
        <dbReference type="ChEBI" id="CHEBI:30616"/>
        <dbReference type="ChEBI" id="CHEBI:35235"/>
        <dbReference type="ChEBI" id="CHEBI:43474"/>
        <dbReference type="ChEBI" id="CHEBI:58173"/>
        <dbReference type="ChEBI" id="CHEBI:456216"/>
        <dbReference type="EC" id="6.3.2.2"/>
    </reaction>
</comment>
<dbReference type="RefSeq" id="WP_380431696.1">
    <property type="nucleotide sequence ID" value="NZ_JBHSAC010000052.1"/>
</dbReference>
<dbReference type="EC" id="6.3.2.3" evidence="13"/>
<keyword evidence="7 13" id="KW-0547">Nucleotide-binding</keyword>
<proteinExistence type="inferred from homology"/>
<dbReference type="PANTHER" id="PTHR38761:SF1">
    <property type="entry name" value="GLUTAMATE--CYSTEINE LIGASE"/>
    <property type="match status" value="1"/>
</dbReference>
<evidence type="ECO:0000259" key="14">
    <source>
        <dbReference type="PROSITE" id="PS50975"/>
    </source>
</evidence>
<evidence type="ECO:0000256" key="8">
    <source>
        <dbReference type="ARBA" id="ARBA00022840"/>
    </source>
</evidence>
<evidence type="ECO:0000256" key="2">
    <source>
        <dbReference type="ARBA" id="ARBA00001946"/>
    </source>
</evidence>
<dbReference type="InterPro" id="IPR007370">
    <property type="entry name" value="Glu_cys_ligase"/>
</dbReference>
<reference evidence="16" key="1">
    <citation type="journal article" date="2019" name="Int. J. Syst. Evol. Microbiol.">
        <title>The Global Catalogue of Microorganisms (GCM) 10K type strain sequencing project: providing services to taxonomists for standard genome sequencing and annotation.</title>
        <authorList>
            <consortium name="The Broad Institute Genomics Platform"/>
            <consortium name="The Broad Institute Genome Sequencing Center for Infectious Disease"/>
            <person name="Wu L."/>
            <person name="Ma J."/>
        </authorList>
    </citation>
    <scope>NUCLEOTIDE SEQUENCE [LARGE SCALE GENOMIC DNA]</scope>
    <source>
        <strain evidence="16">CCUG 58728</strain>
    </source>
</reference>
<dbReference type="Pfam" id="PF04262">
    <property type="entry name" value="Glu_cys_ligase"/>
    <property type="match status" value="2"/>
</dbReference>
<comment type="pathway">
    <text evidence="3 13">Sulfur metabolism; glutathione biosynthesis; glutathione from L-cysteine and L-glutamate: step 1/2.</text>
</comment>
<comment type="similarity">
    <text evidence="13">In the N-terminal section; belongs to the glutamate--cysteine ligase type 1 family. Type 2 subfamily.</text>
</comment>
<keyword evidence="5 13" id="KW-0317">Glutathione biosynthesis</keyword>
<dbReference type="GO" id="GO:0004363">
    <property type="term" value="F:glutathione synthase activity"/>
    <property type="evidence" value="ECO:0007669"/>
    <property type="project" value="UniProtKB-EC"/>
</dbReference>
<dbReference type="InterPro" id="IPR040657">
    <property type="entry name" value="GshAB_ATP-grasp"/>
</dbReference>
<feature type="domain" description="ATP-grasp" evidence="14">
    <location>
        <begin position="489"/>
        <end position="747"/>
    </location>
</feature>
<comment type="function">
    <text evidence="13">Synthesizes glutathione from L-glutamate and L-cysteine via gamma-L-glutamyl-L-cysteine.</text>
</comment>
<dbReference type="Gene3D" id="3.30.470.20">
    <property type="entry name" value="ATP-grasp fold, B domain"/>
    <property type="match status" value="2"/>
</dbReference>
<keyword evidence="10" id="KW-0464">Manganese</keyword>
<dbReference type="InterPro" id="IPR011761">
    <property type="entry name" value="ATP-grasp"/>
</dbReference>
<keyword evidence="16" id="KW-1185">Reference proteome</keyword>
<comment type="cofactor">
    <cofactor evidence="2">
        <name>Mg(2+)</name>
        <dbReference type="ChEBI" id="CHEBI:18420"/>
    </cofactor>
</comment>
<dbReference type="NCBIfam" id="NF002688">
    <property type="entry name" value="PRK02471.1"/>
    <property type="match status" value="1"/>
</dbReference>
<evidence type="ECO:0000256" key="12">
    <source>
        <dbReference type="ARBA" id="ARBA00048819"/>
    </source>
</evidence>
<organism evidence="15 16">
    <name type="scientific">Streptococcus dentapri</name>
    <dbReference type="NCBI Taxonomy" id="573564"/>
    <lineage>
        <taxon>Bacteria</taxon>
        <taxon>Bacillati</taxon>
        <taxon>Bacillota</taxon>
        <taxon>Bacilli</taxon>
        <taxon>Lactobacillales</taxon>
        <taxon>Streptococcaceae</taxon>
        <taxon>Streptococcus</taxon>
    </lineage>
</organism>
<evidence type="ECO:0000256" key="7">
    <source>
        <dbReference type="ARBA" id="ARBA00022741"/>
    </source>
</evidence>
<comment type="pathway">
    <text evidence="13">Sulfur metabolism; glutathione biosynthesis; glutathione from L-cysteine and L-glutamate: step 2/2.</text>
</comment>
<evidence type="ECO:0000256" key="5">
    <source>
        <dbReference type="ARBA" id="ARBA00022684"/>
    </source>
</evidence>
<dbReference type="InterPro" id="IPR006334">
    <property type="entry name" value="Glut_cys_ligase"/>
</dbReference>
<keyword evidence="4 13" id="KW-0436">Ligase</keyword>
<dbReference type="SUPFAM" id="SSF55931">
    <property type="entry name" value="Glutamine synthetase/guanido kinase"/>
    <property type="match status" value="1"/>
</dbReference>
<dbReference type="Gene3D" id="3.30.590.20">
    <property type="match status" value="1"/>
</dbReference>
<dbReference type="InterPro" id="IPR014746">
    <property type="entry name" value="Gln_synth/guanido_kin_cat_dom"/>
</dbReference>
<dbReference type="Proteomes" id="UP001595901">
    <property type="component" value="Unassembled WGS sequence"/>
</dbReference>
<dbReference type="EMBL" id="JBHSAC010000052">
    <property type="protein sequence ID" value="MFC3932349.1"/>
    <property type="molecule type" value="Genomic_DNA"/>
</dbReference>
<feature type="region of interest" description="Glutamate--cysteine ligase" evidence="13">
    <location>
        <begin position="1"/>
        <end position="333"/>
    </location>
</feature>
<evidence type="ECO:0000313" key="16">
    <source>
        <dbReference type="Proteomes" id="UP001595901"/>
    </source>
</evidence>
<comment type="cofactor">
    <cofactor evidence="1">
        <name>Mn(2+)</name>
        <dbReference type="ChEBI" id="CHEBI:29035"/>
    </cofactor>
</comment>
<dbReference type="Pfam" id="PF18419">
    <property type="entry name" value="ATP-grasp_6"/>
    <property type="match status" value="1"/>
</dbReference>
<protein>
    <recommendedName>
        <fullName evidence="13">Glutathione biosynthesis bifunctional protein GshAB</fullName>
    </recommendedName>
    <alternativeName>
        <fullName evidence="13">Gamma-GCS-GS</fullName>
        <shortName evidence="13">GCS-GS</shortName>
    </alternativeName>
    <domain>
        <recommendedName>
            <fullName evidence="13">Glutamate--cysteine ligase</fullName>
            <ecNumber evidence="13">6.3.2.2</ecNumber>
        </recommendedName>
        <alternativeName>
            <fullName evidence="13">Gamma-ECS</fullName>
            <shortName evidence="13">GCS</shortName>
        </alternativeName>
        <alternativeName>
            <fullName evidence="13">Gamma-glutamylcysteine synthetase</fullName>
        </alternativeName>
    </domain>
    <domain>
        <recommendedName>
            <fullName evidence="13">Glutathione synthetase</fullName>
            <ecNumber evidence="13">6.3.2.3</ecNumber>
        </recommendedName>
        <alternativeName>
            <fullName evidence="13">GSH synthetase</fullName>
            <shortName evidence="13">GS</shortName>
            <shortName evidence="13">GSH-S</shortName>
            <shortName evidence="13">GSHase</shortName>
        </alternativeName>
        <alternativeName>
            <fullName evidence="13">Glutathione synthase</fullName>
        </alternativeName>
    </domain>
</protein>
<sequence length="754" mass="86099">MNLDNLLQGSPSNLPILEGTFGIEHESLRIDRKSQKLSHREHPPVLGARSFHPYIQTDYSEPQLELITPIAHSTQEARRFLKAITDVAGRSLSKEDYLWPLSMPPRVSEAEIVIAQLDDEFERHYRQHLAQTYGKRLQSMSGIHYNFGLGKDLLSQLFEQSDYEDFLEFKNDLYLKLAQNFIKYRWLLTYLYGASPIAEKGFFDEDFQRPMRSIRNSQYGYVNKDQVKISYSSLQQYTADIESCVADGSLIAEKEFYSPVRLRGAKYSRDFLKQGITYLEFRCFDLNPFEPLGISQETLDTIHLLALALLWLPAPLEVDQELELAHQMNEKIAIANPLEPLPEMTNTRLIIEALRALIEHFHLKTYYRDLVDRIEDQLADPYLTIGGRLYKNIDNLSLEKFGQKQGQTFSDLAWQAPYALKGFETMELSTQLIMFDVIQKGINLEILDENDQFLKLSVGQHIEYVKNGNMTAKDSFIVPLAMENKTVTKKLLSQNGFPVPDGAKFDYPDTALEAYARFRDKPIVIKPKSTNFGLGISIFRYGASPSDYQRAVELAFAEDKSILVEEYIAGTEYRFFVLDGQTQAVLLRRAANVVGDGKSTIVELVEEKNSSPLRGIDHRSPLEKIQLGEIEKLMLEQQGYNIHSIPDKDVRINLRENSNISTGGDSIDMTEQMHPSYLTLASQMTQAIGAWVCGVDLIIPDYRLAYSPERPNATCIELNFNPLMYMHTYCSEGPGQVVSTRVVEKLFPEVNKAF</sequence>
<dbReference type="InterPro" id="IPR006335">
    <property type="entry name" value="Glut_biosynth"/>
</dbReference>
<keyword evidence="8 13" id="KW-0067">ATP-binding</keyword>
<keyword evidence="11 13" id="KW-0511">Multifunctional enzyme</keyword>
<evidence type="ECO:0000256" key="11">
    <source>
        <dbReference type="ARBA" id="ARBA00023268"/>
    </source>
</evidence>
<evidence type="ECO:0000256" key="9">
    <source>
        <dbReference type="ARBA" id="ARBA00022842"/>
    </source>
</evidence>
<keyword evidence="9" id="KW-0460">Magnesium</keyword>
<evidence type="ECO:0000256" key="6">
    <source>
        <dbReference type="ARBA" id="ARBA00022723"/>
    </source>
</evidence>
<dbReference type="GO" id="GO:0004357">
    <property type="term" value="F:glutamate-cysteine ligase activity"/>
    <property type="evidence" value="ECO:0007669"/>
    <property type="project" value="UniProtKB-EC"/>
</dbReference>
<dbReference type="SUPFAM" id="SSF56059">
    <property type="entry name" value="Glutathione synthetase ATP-binding domain-like"/>
    <property type="match status" value="1"/>
</dbReference>
<evidence type="ECO:0000256" key="13">
    <source>
        <dbReference type="HAMAP-Rule" id="MF_00782"/>
    </source>
</evidence>
<dbReference type="NCBIfam" id="TIGR01435">
    <property type="entry name" value="glu_cys_lig_rel"/>
    <property type="match status" value="1"/>
</dbReference>
<name>A0ABV8D2Q9_9STRE</name>
<dbReference type="EC" id="6.3.2.2" evidence="13"/>
<evidence type="ECO:0000256" key="4">
    <source>
        <dbReference type="ARBA" id="ARBA00022598"/>
    </source>
</evidence>
<dbReference type="HAMAP" id="MF_00782">
    <property type="entry name" value="Glut_biosynth"/>
    <property type="match status" value="1"/>
</dbReference>
<comment type="caution">
    <text evidence="15">The sequence shown here is derived from an EMBL/GenBank/DDBJ whole genome shotgun (WGS) entry which is preliminary data.</text>
</comment>
<evidence type="ECO:0000256" key="3">
    <source>
        <dbReference type="ARBA" id="ARBA00005006"/>
    </source>
</evidence>
<comment type="catalytic activity">
    <reaction evidence="13">
        <text>gamma-L-glutamyl-L-cysteine + glycine + ATP = glutathione + ADP + phosphate + H(+)</text>
        <dbReference type="Rhea" id="RHEA:13557"/>
        <dbReference type="ChEBI" id="CHEBI:15378"/>
        <dbReference type="ChEBI" id="CHEBI:30616"/>
        <dbReference type="ChEBI" id="CHEBI:43474"/>
        <dbReference type="ChEBI" id="CHEBI:57305"/>
        <dbReference type="ChEBI" id="CHEBI:57925"/>
        <dbReference type="ChEBI" id="CHEBI:58173"/>
        <dbReference type="ChEBI" id="CHEBI:456216"/>
        <dbReference type="EC" id="6.3.2.3"/>
    </reaction>
</comment>
<evidence type="ECO:0000256" key="1">
    <source>
        <dbReference type="ARBA" id="ARBA00001936"/>
    </source>
</evidence>
<evidence type="ECO:0000313" key="15">
    <source>
        <dbReference type="EMBL" id="MFC3932349.1"/>
    </source>
</evidence>
<keyword evidence="6" id="KW-0479">Metal-binding</keyword>
<comment type="subunit">
    <text evidence="13">Monomer.</text>
</comment>
<dbReference type="PANTHER" id="PTHR38761">
    <property type="entry name" value="GLUTAMATE--CYSTEINE LIGASE"/>
    <property type="match status" value="1"/>
</dbReference>
<evidence type="ECO:0000256" key="10">
    <source>
        <dbReference type="ARBA" id="ARBA00023211"/>
    </source>
</evidence>
<gene>
    <name evidence="13 15" type="primary">gshAB</name>
    <name evidence="13" type="synonym">gshF</name>
    <name evidence="15" type="ORF">ACFOSE_06140</name>
</gene>
<dbReference type="PROSITE" id="PS50975">
    <property type="entry name" value="ATP_GRASP"/>
    <property type="match status" value="1"/>
</dbReference>
<accession>A0ABV8D2Q9</accession>